<keyword evidence="3" id="KW-0614">Plasmid</keyword>
<dbReference type="PANTHER" id="PTHR33747:SF1">
    <property type="entry name" value="ADENYLATE CYCLASE-ASSOCIATED CAP C-TERMINAL DOMAIN-CONTAINING PROTEIN"/>
    <property type="match status" value="1"/>
</dbReference>
<organism evidence="2 5">
    <name type="scientific">Methylocystis parvus</name>
    <dbReference type="NCBI Taxonomy" id="134"/>
    <lineage>
        <taxon>Bacteria</taxon>
        <taxon>Pseudomonadati</taxon>
        <taxon>Pseudomonadota</taxon>
        <taxon>Alphaproteobacteria</taxon>
        <taxon>Hyphomicrobiales</taxon>
        <taxon>Methylocystaceae</taxon>
        <taxon>Methylocystis</taxon>
    </lineage>
</organism>
<reference evidence="2 5" key="1">
    <citation type="submission" date="2019-09" db="EMBL/GenBank/DDBJ databases">
        <title>Isolation and complete genome sequencing of Methylocystis species.</title>
        <authorList>
            <person name="Rumah B.L."/>
            <person name="Stead C.E."/>
            <person name="Stevens B.C."/>
            <person name="Minton N.P."/>
            <person name="Grosse-Honebrink A."/>
            <person name="Zhang Y."/>
        </authorList>
    </citation>
    <scope>NUCLEOTIDE SEQUENCE [LARGE SCALE GENOMIC DNA]</scope>
    <source>
        <strain evidence="2 5">BRCS2</strain>
        <plasmid evidence="3 5">unnamed1</plasmid>
        <plasmid evidence="4 5">unnamed2</plasmid>
    </source>
</reference>
<proteinExistence type="predicted"/>
<dbReference type="InterPro" id="IPR004027">
    <property type="entry name" value="SEC_C_motif"/>
</dbReference>
<geneLocation type="plasmid" evidence="4">
    <name>unnamed2</name>
</geneLocation>
<dbReference type="Pfam" id="PF03695">
    <property type="entry name" value="UPF0149"/>
    <property type="match status" value="1"/>
</dbReference>
<dbReference type="InterPro" id="IPR036255">
    <property type="entry name" value="YgfB-like_sf"/>
</dbReference>
<dbReference type="EMBL" id="CP044331">
    <property type="protein sequence ID" value="QGM97252.1"/>
    <property type="molecule type" value="Genomic_DNA"/>
</dbReference>
<dbReference type="AlphaFoldDB" id="A0A6B8M7M0"/>
<dbReference type="KEGG" id="mpar:F7D14_21015"/>
<evidence type="ECO:0000313" key="2">
    <source>
        <dbReference type="EMBL" id="QGM98385.1"/>
    </source>
</evidence>
<dbReference type="Pfam" id="PF02810">
    <property type="entry name" value="SEC-C"/>
    <property type="match status" value="1"/>
</dbReference>
<evidence type="ECO:0000313" key="1">
    <source>
        <dbReference type="EMBL" id="QGM97252.1"/>
    </source>
</evidence>
<evidence type="ECO:0000313" key="3">
    <source>
        <dbReference type="EMBL" id="QGM99902.1"/>
    </source>
</evidence>
<dbReference type="KEGG" id="mpar:F7D14_13455"/>
<dbReference type="SUPFAM" id="SSF103642">
    <property type="entry name" value="Sec-C motif"/>
    <property type="match status" value="1"/>
</dbReference>
<dbReference type="EMBL" id="CP044331">
    <property type="protein sequence ID" value="QGM98385.1"/>
    <property type="molecule type" value="Genomic_DNA"/>
</dbReference>
<dbReference type="Gene3D" id="3.10.450.50">
    <property type="match status" value="1"/>
</dbReference>
<dbReference type="InterPro" id="IPR011978">
    <property type="entry name" value="YgfB-like"/>
</dbReference>
<evidence type="ECO:0000313" key="4">
    <source>
        <dbReference type="EMBL" id="QGN00067.1"/>
    </source>
</evidence>
<dbReference type="SUPFAM" id="SSF101327">
    <property type="entry name" value="YgfB-like"/>
    <property type="match status" value="1"/>
</dbReference>
<dbReference type="KEGG" id="mpar:F7D14_20095"/>
<dbReference type="NCBIfam" id="TIGR02292">
    <property type="entry name" value="ygfB_yecA"/>
    <property type="match status" value="1"/>
</dbReference>
<geneLocation type="plasmid" evidence="3">
    <name>unnamed1</name>
</geneLocation>
<dbReference type="Gene3D" id="1.20.120.740">
    <property type="entry name" value="YgfB uncharacterised protein family UPF0149, PF03695"/>
    <property type="match status" value="1"/>
</dbReference>
<dbReference type="Proteomes" id="UP000422569">
    <property type="component" value="Plasmid unnamed1"/>
</dbReference>
<sequence length="239" mass="26166">MISFPGNGSLMRKPPRHLGQLKSALLDMGEEAMLLEELDGLVAGVLVCPEMIPPSEWLPVVWGQTDEEAAPAFDSMAHLNEVLALVMAHYNDLAKRLFERPGTYAPYFAIDDRNGDVLWELWIEGFEKAVKLRPAAWRPLLDADLDTAKAMSGLLTLADIARGDARFSKLEHDALASTATELIGPFVLALNKWRLESHDLGDMTPVSSPLTSTSFGKVGRNDPCPCGSGKKYKKCCGLN</sequence>
<dbReference type="KEGG" id="mpar:F7D14_07045"/>
<accession>A0A6B8M7M0</accession>
<dbReference type="Proteomes" id="UP000422569">
    <property type="component" value="Plasmid unnamed2"/>
</dbReference>
<gene>
    <name evidence="1" type="ORF">F7D14_07045</name>
    <name evidence="2" type="ORF">F7D14_13455</name>
    <name evidence="3" type="ORF">F7D14_20095</name>
    <name evidence="4" type="ORF">F7D14_21015</name>
</gene>
<dbReference type="EMBL" id="CP044333">
    <property type="protein sequence ID" value="QGN00067.1"/>
    <property type="molecule type" value="Genomic_DNA"/>
</dbReference>
<evidence type="ECO:0000313" key="5">
    <source>
        <dbReference type="Proteomes" id="UP000422569"/>
    </source>
</evidence>
<dbReference type="Proteomes" id="UP000422569">
    <property type="component" value="Chromosome"/>
</dbReference>
<name>A0A6B8M7M0_9HYPH</name>
<dbReference type="PANTHER" id="PTHR33747">
    <property type="entry name" value="UPF0225 PROTEIN SCO1677"/>
    <property type="match status" value="1"/>
</dbReference>
<keyword evidence="5" id="KW-1185">Reference proteome</keyword>
<dbReference type="EMBL" id="CP044332">
    <property type="protein sequence ID" value="QGM99902.1"/>
    <property type="molecule type" value="Genomic_DNA"/>
</dbReference>
<protein>
    <submittedName>
        <fullName evidence="2">UPF0149 family protein</fullName>
    </submittedName>
</protein>